<evidence type="ECO:0000313" key="4">
    <source>
        <dbReference type="EMBL" id="SFV18032.1"/>
    </source>
</evidence>
<keyword evidence="1 2" id="KW-0597">Phosphoprotein</keyword>
<reference evidence="5" key="1">
    <citation type="submission" date="2016-10" db="EMBL/GenBank/DDBJ databases">
        <authorList>
            <person name="Varghese N."/>
            <person name="Submissions S."/>
        </authorList>
    </citation>
    <scope>NUCLEOTIDE SEQUENCE [LARGE SCALE GENOMIC DNA]</scope>
    <source>
        <strain evidence="5">CGMCC 1.11014</strain>
    </source>
</reference>
<dbReference type="Pfam" id="PF12728">
    <property type="entry name" value="HTH_17"/>
    <property type="match status" value="1"/>
</dbReference>
<dbReference type="InterPro" id="IPR001789">
    <property type="entry name" value="Sig_transdc_resp-reg_receiver"/>
</dbReference>
<dbReference type="SUPFAM" id="SSF46955">
    <property type="entry name" value="Putative DNA-binding domain"/>
    <property type="match status" value="1"/>
</dbReference>
<evidence type="ECO:0000256" key="1">
    <source>
        <dbReference type="ARBA" id="ARBA00022553"/>
    </source>
</evidence>
<dbReference type="InterPro" id="IPR050595">
    <property type="entry name" value="Bact_response_regulator"/>
</dbReference>
<dbReference type="RefSeq" id="WP_218165006.1">
    <property type="nucleotide sequence ID" value="NZ_FPBO01000087.1"/>
</dbReference>
<dbReference type="PROSITE" id="PS50110">
    <property type="entry name" value="RESPONSE_REGULATORY"/>
    <property type="match status" value="1"/>
</dbReference>
<dbReference type="SUPFAM" id="SSF52172">
    <property type="entry name" value="CheY-like"/>
    <property type="match status" value="1"/>
</dbReference>
<organism evidence="4 5">
    <name type="scientific">Pseudoduganella namucuonensis</name>
    <dbReference type="NCBI Taxonomy" id="1035707"/>
    <lineage>
        <taxon>Bacteria</taxon>
        <taxon>Pseudomonadati</taxon>
        <taxon>Pseudomonadota</taxon>
        <taxon>Betaproteobacteria</taxon>
        <taxon>Burkholderiales</taxon>
        <taxon>Oxalobacteraceae</taxon>
        <taxon>Telluria group</taxon>
        <taxon>Pseudoduganella</taxon>
    </lineage>
</organism>
<dbReference type="EMBL" id="FPBO01000087">
    <property type="protein sequence ID" value="SFV18032.1"/>
    <property type="molecule type" value="Genomic_DNA"/>
</dbReference>
<dbReference type="InterPro" id="IPR011006">
    <property type="entry name" value="CheY-like_superfamily"/>
</dbReference>
<name>A0A1I7M7V5_9BURK</name>
<dbReference type="SMART" id="SM00448">
    <property type="entry name" value="REC"/>
    <property type="match status" value="1"/>
</dbReference>
<dbReference type="GO" id="GO:0000160">
    <property type="term" value="P:phosphorelay signal transduction system"/>
    <property type="evidence" value="ECO:0007669"/>
    <property type="project" value="InterPro"/>
</dbReference>
<dbReference type="InterPro" id="IPR041657">
    <property type="entry name" value="HTH_17"/>
</dbReference>
<protein>
    <submittedName>
        <fullName evidence="4">DNA binding domain-containing protein, excisionase family</fullName>
    </submittedName>
</protein>
<sequence length="188" mass="20477">MSMPDVLTTGEAARICGVNFRTVSRWIERGLLPAYKLPGRGDKRVLGEDLRRFMLENNIPDRSIPAALPRRILIADDEPAMARAIARVLHMAGFETAIASNGFEAGALLPTFKPGVMTLDLRMPGTDGMAVLRFMQTAELAVPTRILVVSADTEQRLQEALALGAYGVLRKPFSNEALLAAVQQLYAA</sequence>
<dbReference type="STRING" id="1035707.SAMN05216552_10872"/>
<dbReference type="Gene3D" id="1.10.1660.10">
    <property type="match status" value="1"/>
</dbReference>
<gene>
    <name evidence="4" type="ORF">SAMN05216552_10872</name>
</gene>
<proteinExistence type="predicted"/>
<dbReference type="PANTHER" id="PTHR44591">
    <property type="entry name" value="STRESS RESPONSE REGULATOR PROTEIN 1"/>
    <property type="match status" value="1"/>
</dbReference>
<keyword evidence="5" id="KW-1185">Reference proteome</keyword>
<evidence type="ECO:0000313" key="5">
    <source>
        <dbReference type="Proteomes" id="UP000199391"/>
    </source>
</evidence>
<dbReference type="Pfam" id="PF00072">
    <property type="entry name" value="Response_reg"/>
    <property type="match status" value="1"/>
</dbReference>
<feature type="modified residue" description="4-aspartylphosphate" evidence="2">
    <location>
        <position position="120"/>
    </location>
</feature>
<dbReference type="PANTHER" id="PTHR44591:SF3">
    <property type="entry name" value="RESPONSE REGULATORY DOMAIN-CONTAINING PROTEIN"/>
    <property type="match status" value="1"/>
</dbReference>
<feature type="domain" description="Response regulatory" evidence="3">
    <location>
        <begin position="71"/>
        <end position="186"/>
    </location>
</feature>
<dbReference type="InterPro" id="IPR009061">
    <property type="entry name" value="DNA-bd_dom_put_sf"/>
</dbReference>
<evidence type="ECO:0000256" key="2">
    <source>
        <dbReference type="PROSITE-ProRule" id="PRU00169"/>
    </source>
</evidence>
<dbReference type="CDD" id="cd00156">
    <property type="entry name" value="REC"/>
    <property type="match status" value="1"/>
</dbReference>
<dbReference type="Gene3D" id="3.40.50.2300">
    <property type="match status" value="1"/>
</dbReference>
<evidence type="ECO:0000259" key="3">
    <source>
        <dbReference type="PROSITE" id="PS50110"/>
    </source>
</evidence>
<accession>A0A1I7M7V5</accession>
<dbReference type="Proteomes" id="UP000199391">
    <property type="component" value="Unassembled WGS sequence"/>
</dbReference>
<dbReference type="AlphaFoldDB" id="A0A1I7M7V5"/>